<feature type="region of interest" description="Disordered" evidence="1">
    <location>
        <begin position="593"/>
        <end position="671"/>
    </location>
</feature>
<feature type="compositionally biased region" description="Polar residues" evidence="1">
    <location>
        <begin position="646"/>
        <end position="658"/>
    </location>
</feature>
<organism evidence="2 3">
    <name type="scientific">Euplotes crassus</name>
    <dbReference type="NCBI Taxonomy" id="5936"/>
    <lineage>
        <taxon>Eukaryota</taxon>
        <taxon>Sar</taxon>
        <taxon>Alveolata</taxon>
        <taxon>Ciliophora</taxon>
        <taxon>Intramacronucleata</taxon>
        <taxon>Spirotrichea</taxon>
        <taxon>Hypotrichia</taxon>
        <taxon>Euplotida</taxon>
        <taxon>Euplotidae</taxon>
        <taxon>Moneuplotes</taxon>
    </lineage>
</organism>
<evidence type="ECO:0000313" key="2">
    <source>
        <dbReference type="EMBL" id="CAI2383214.1"/>
    </source>
</evidence>
<proteinExistence type="predicted"/>
<protein>
    <submittedName>
        <fullName evidence="2">Uncharacterized protein</fullName>
    </submittedName>
</protein>
<gene>
    <name evidence="2" type="ORF">ECRASSUSDP1_LOCUS24708</name>
</gene>
<feature type="compositionally biased region" description="Basic and acidic residues" evidence="1">
    <location>
        <begin position="606"/>
        <end position="616"/>
    </location>
</feature>
<feature type="region of interest" description="Disordered" evidence="1">
    <location>
        <begin position="463"/>
        <end position="503"/>
    </location>
</feature>
<dbReference type="Proteomes" id="UP001295684">
    <property type="component" value="Unassembled WGS sequence"/>
</dbReference>
<evidence type="ECO:0000313" key="3">
    <source>
        <dbReference type="Proteomes" id="UP001295684"/>
    </source>
</evidence>
<feature type="region of interest" description="Disordered" evidence="1">
    <location>
        <begin position="68"/>
        <end position="97"/>
    </location>
</feature>
<comment type="caution">
    <text evidence="2">The sequence shown here is derived from an EMBL/GenBank/DDBJ whole genome shotgun (WGS) entry which is preliminary data.</text>
</comment>
<reference evidence="2" key="1">
    <citation type="submission" date="2023-07" db="EMBL/GenBank/DDBJ databases">
        <authorList>
            <consortium name="AG Swart"/>
            <person name="Singh M."/>
            <person name="Singh A."/>
            <person name="Seah K."/>
            <person name="Emmerich C."/>
        </authorList>
    </citation>
    <scope>NUCLEOTIDE SEQUENCE</scope>
    <source>
        <strain evidence="2">DP1</strain>
    </source>
</reference>
<accession>A0AAD1Y255</accession>
<feature type="region of interest" description="Disordered" evidence="1">
    <location>
        <begin position="228"/>
        <end position="261"/>
    </location>
</feature>
<evidence type="ECO:0000256" key="1">
    <source>
        <dbReference type="SAM" id="MobiDB-lite"/>
    </source>
</evidence>
<sequence>MSQANTNSDMHLRRIVTITSITRKPRKSTRTHKAYRGRREAKGMDFKSSKNHVFAVYSPMKVLGDRFKSKRKRTQINASFSPAPSGASKNKYRTTKGSKMSIIRKKRKSLNKTIINVYQKATSRKNQKKFGQVLPILENVNLINIPEKTRRRSKRVQQFRYHQNVSKKNSIKKLARRYKDCRQNSLLTIATGTSSRYHNTTRQTDAKDMNMEKLSSLKLPMIRLNDQAQMSSHRPKKISLSNNSRASDGKKSLARSKKIDCASPLPLQENLRKYDSASQKSNMLKSNSKLNKQGLMVPNAHSMKKRNHQSKVTVKKAKKPNLVRKLNDSLTANTVKPSHFKKNIKSGLINGTTLESSNSGTTKRGSYRIVNPQLFNNKDELTPAKKSGVSQIIEEEDKKLDEVVLKSPQQDSDRGKHDEKEISNLTLEEYMLNYGRPYRNSSVKKVESVTTWRVVNEDPSESYITVDEEFEKETQNPVSKSADPEREMPSEDNISPSKKSEEKKSQIKLSILSVLKKKSTHIYKKQRSTSKILDDIERKVSSPLLQNAMSAFFNTSKAPAPTGPKSIRMSSNASILYPIREEKGAKMSIHEDILDEVSSSSPRSSISEEKGLRDIEENSAPDGELLHAERRGTNVMLKLPKDQRLQLETNSPRTNRPSQFKEKSFMSLKSP</sequence>
<name>A0AAD1Y255_EUPCR</name>
<keyword evidence="3" id="KW-1185">Reference proteome</keyword>
<dbReference type="AlphaFoldDB" id="A0AAD1Y255"/>
<dbReference type="EMBL" id="CAMPGE010025457">
    <property type="protein sequence ID" value="CAI2383214.1"/>
    <property type="molecule type" value="Genomic_DNA"/>
</dbReference>